<proteinExistence type="predicted"/>
<name>A0A4Y7L964_PAPSO</name>
<dbReference type="EMBL" id="CM010724">
    <property type="protein sequence ID" value="RZC81170.1"/>
    <property type="molecule type" value="Genomic_DNA"/>
</dbReference>
<dbReference type="Proteomes" id="UP000316621">
    <property type="component" value="Chromosome 10"/>
</dbReference>
<evidence type="ECO:0000313" key="3">
    <source>
        <dbReference type="Proteomes" id="UP000316621"/>
    </source>
</evidence>
<gene>
    <name evidence="2" type="ORF">C5167_043746</name>
</gene>
<evidence type="ECO:0000256" key="1">
    <source>
        <dbReference type="SAM" id="Phobius"/>
    </source>
</evidence>
<protein>
    <submittedName>
        <fullName evidence="2">Uncharacterized protein</fullName>
    </submittedName>
</protein>
<dbReference type="AlphaFoldDB" id="A0A4Y7L964"/>
<sequence>MDKRLSAGSNLGHKVGAKGCTATVSKYEGIVRNSIWKCFSLCFWRQSRIGKKKMMKRNKRRYRQLAHWIEFFYSLVITHCVPNSLMIEWRQTDNNRLVTVFHKSVVMLQNIQQLSLKRNLKESGAVLRSRDTDKA</sequence>
<dbReference type="Gramene" id="RZC81170">
    <property type="protein sequence ID" value="RZC81170"/>
    <property type="gene ID" value="C5167_043746"/>
</dbReference>
<keyword evidence="3" id="KW-1185">Reference proteome</keyword>
<keyword evidence="1" id="KW-0472">Membrane</keyword>
<keyword evidence="1" id="KW-1133">Transmembrane helix</keyword>
<organism evidence="2 3">
    <name type="scientific">Papaver somniferum</name>
    <name type="common">Opium poppy</name>
    <dbReference type="NCBI Taxonomy" id="3469"/>
    <lineage>
        <taxon>Eukaryota</taxon>
        <taxon>Viridiplantae</taxon>
        <taxon>Streptophyta</taxon>
        <taxon>Embryophyta</taxon>
        <taxon>Tracheophyta</taxon>
        <taxon>Spermatophyta</taxon>
        <taxon>Magnoliopsida</taxon>
        <taxon>Ranunculales</taxon>
        <taxon>Papaveraceae</taxon>
        <taxon>Papaveroideae</taxon>
        <taxon>Papaver</taxon>
    </lineage>
</organism>
<evidence type="ECO:0000313" key="2">
    <source>
        <dbReference type="EMBL" id="RZC81170.1"/>
    </source>
</evidence>
<accession>A0A4Y7L964</accession>
<reference evidence="2 3" key="1">
    <citation type="journal article" date="2018" name="Science">
        <title>The opium poppy genome and morphinan production.</title>
        <authorList>
            <person name="Guo L."/>
            <person name="Winzer T."/>
            <person name="Yang X."/>
            <person name="Li Y."/>
            <person name="Ning Z."/>
            <person name="He Z."/>
            <person name="Teodor R."/>
            <person name="Lu Y."/>
            <person name="Bowser T.A."/>
            <person name="Graham I.A."/>
            <person name="Ye K."/>
        </authorList>
    </citation>
    <scope>NUCLEOTIDE SEQUENCE [LARGE SCALE GENOMIC DNA]</scope>
    <source>
        <strain evidence="3">cv. HN1</strain>
        <tissue evidence="2">Leaves</tissue>
    </source>
</reference>
<keyword evidence="1" id="KW-0812">Transmembrane</keyword>
<feature type="transmembrane region" description="Helical" evidence="1">
    <location>
        <begin position="65"/>
        <end position="87"/>
    </location>
</feature>